<reference evidence="1 3" key="1">
    <citation type="submission" date="2016-10" db="EMBL/GenBank/DDBJ databases">
        <title>Draft genome sequences of four alkaliphilic bacteria belonging to the Anaerobacillus genus.</title>
        <authorList>
            <person name="Bassil N.M."/>
            <person name="Lloyd J.R."/>
        </authorList>
    </citation>
    <scope>NUCLEOTIDE SEQUENCE [LARGE SCALE GENOMIC DNA]</scope>
    <source>
        <strain evidence="1 3">NB2006</strain>
    </source>
</reference>
<name>A0A1S2MF10_9BACI</name>
<dbReference type="EMBL" id="CP063356">
    <property type="protein sequence ID" value="QOY35257.1"/>
    <property type="molecule type" value="Genomic_DNA"/>
</dbReference>
<dbReference type="RefSeq" id="WP_071315561.1">
    <property type="nucleotide sequence ID" value="NZ_CP063356.2"/>
</dbReference>
<accession>A0A1S2MF10</accession>
<sequence length="81" mass="9403">MLYTVKIWDNELKCDICSSNKWFQSTLKTDFLRAENASEYNEEVRYMFECQRCGNCKIFGMVSKEGDTDVVNITTIPISLS</sequence>
<proteinExistence type="predicted"/>
<organism evidence="1 3">
    <name type="scientific">Anaerobacillus isosaccharinicus</name>
    <dbReference type="NCBI Taxonomy" id="1532552"/>
    <lineage>
        <taxon>Bacteria</taxon>
        <taxon>Bacillati</taxon>
        <taxon>Bacillota</taxon>
        <taxon>Bacilli</taxon>
        <taxon>Bacillales</taxon>
        <taxon>Bacillaceae</taxon>
        <taxon>Anaerobacillus</taxon>
    </lineage>
</organism>
<keyword evidence="3" id="KW-1185">Reference proteome</keyword>
<reference evidence="2" key="4">
    <citation type="submission" date="2020-10" db="EMBL/GenBank/DDBJ databases">
        <authorList>
            <person name="Bassil N.M."/>
            <person name="Lloyd J.R."/>
        </authorList>
    </citation>
    <scope>NUCLEOTIDE SEQUENCE</scope>
    <source>
        <strain evidence="2">NB2006</strain>
    </source>
</reference>
<evidence type="ECO:0000313" key="1">
    <source>
        <dbReference type="EMBL" id="OIJ23220.1"/>
    </source>
</evidence>
<reference evidence="2 3" key="3">
    <citation type="journal article" date="2019" name="Int. J. Syst. Evol. Microbiol.">
        <title>Anaerobacillus isosaccharinicus sp. nov., an alkaliphilic bacterium which degrades isosaccharinic acid.</title>
        <authorList>
            <person name="Bassil N.M."/>
            <person name="Lloyd J.R."/>
        </authorList>
    </citation>
    <scope>NUCLEOTIDE SEQUENCE [LARGE SCALE GENOMIC DNA]</scope>
    <source>
        <strain evidence="2 3">NB2006</strain>
    </source>
</reference>
<dbReference type="Proteomes" id="UP000180175">
    <property type="component" value="Chromosome"/>
</dbReference>
<evidence type="ECO:0000313" key="2">
    <source>
        <dbReference type="EMBL" id="QOY35257.1"/>
    </source>
</evidence>
<dbReference type="KEGG" id="aia:AWH56_021590"/>
<gene>
    <name evidence="1" type="ORF">AWH56_01855</name>
    <name evidence="2" type="ORF">AWH56_021590</name>
</gene>
<protein>
    <submittedName>
        <fullName evidence="1">Uncharacterized protein</fullName>
    </submittedName>
</protein>
<reference evidence="2 3" key="2">
    <citation type="journal article" date="2017" name="Genome Announc.">
        <title>Draft Genome Sequences of Four Alkaliphilic Bacteria Belonging to the Anaerobacillus Genus.</title>
        <authorList>
            <person name="Bassil N.M."/>
            <person name="Lloyd J.R."/>
        </authorList>
    </citation>
    <scope>NUCLEOTIDE SEQUENCE [LARGE SCALE GENOMIC DNA]</scope>
    <source>
        <strain evidence="2 3">NB2006</strain>
    </source>
</reference>
<dbReference type="AlphaFoldDB" id="A0A1S2MF10"/>
<dbReference type="EMBL" id="LQXD01000003">
    <property type="protein sequence ID" value="OIJ23220.1"/>
    <property type="molecule type" value="Genomic_DNA"/>
</dbReference>
<evidence type="ECO:0000313" key="3">
    <source>
        <dbReference type="Proteomes" id="UP000180175"/>
    </source>
</evidence>